<keyword evidence="4" id="KW-0597">Phosphoprotein</keyword>
<feature type="domain" description="Histidine kinase" evidence="10">
    <location>
        <begin position="452"/>
        <end position="634"/>
    </location>
</feature>
<evidence type="ECO:0000256" key="3">
    <source>
        <dbReference type="ARBA" id="ARBA00012438"/>
    </source>
</evidence>
<dbReference type="InterPro" id="IPR050980">
    <property type="entry name" value="2C_sensor_his_kinase"/>
</dbReference>
<dbReference type="InterPro" id="IPR007892">
    <property type="entry name" value="CHASE4"/>
</dbReference>
<dbReference type="GO" id="GO:0004673">
    <property type="term" value="F:protein histidine kinase activity"/>
    <property type="evidence" value="ECO:0007669"/>
    <property type="project" value="UniProtKB-EC"/>
</dbReference>
<keyword evidence="13" id="KW-1185">Reference proteome</keyword>
<dbReference type="PRINTS" id="PR00344">
    <property type="entry name" value="BCTRLSENSOR"/>
</dbReference>
<dbReference type="InterPro" id="IPR004358">
    <property type="entry name" value="Sig_transdc_His_kin-like_C"/>
</dbReference>
<comment type="catalytic activity">
    <reaction evidence="1">
        <text>ATP + protein L-histidine = ADP + protein N-phospho-L-histidine.</text>
        <dbReference type="EC" id="2.7.13.3"/>
    </reaction>
</comment>
<accession>A0A518EY62</accession>
<evidence type="ECO:0000256" key="2">
    <source>
        <dbReference type="ARBA" id="ARBA00004370"/>
    </source>
</evidence>
<dbReference type="SMART" id="SM00387">
    <property type="entry name" value="HATPase_c"/>
    <property type="match status" value="1"/>
</dbReference>
<dbReference type="EC" id="2.7.13.3" evidence="3"/>
<dbReference type="PANTHER" id="PTHR44936">
    <property type="entry name" value="SENSOR PROTEIN CREC"/>
    <property type="match status" value="1"/>
</dbReference>
<gene>
    <name evidence="12" type="primary">tmoS_2</name>
    <name evidence="12" type="ORF">Poly30_45910</name>
</gene>
<dbReference type="GO" id="GO:0007165">
    <property type="term" value="P:signal transduction"/>
    <property type="evidence" value="ECO:0007669"/>
    <property type="project" value="InterPro"/>
</dbReference>
<dbReference type="Pfam" id="PF05228">
    <property type="entry name" value="CHASE4"/>
    <property type="match status" value="1"/>
</dbReference>
<dbReference type="InterPro" id="IPR003660">
    <property type="entry name" value="HAMP_dom"/>
</dbReference>
<evidence type="ECO:0000259" key="11">
    <source>
        <dbReference type="PROSITE" id="PS50885"/>
    </source>
</evidence>
<keyword evidence="8" id="KW-0067">ATP-binding</keyword>
<keyword evidence="6" id="KW-0547">Nucleotide-binding</keyword>
<dbReference type="GO" id="GO:0016020">
    <property type="term" value="C:membrane"/>
    <property type="evidence" value="ECO:0007669"/>
    <property type="project" value="UniProtKB-SubCell"/>
</dbReference>
<dbReference type="Pfam" id="PF02518">
    <property type="entry name" value="HATPase_c"/>
    <property type="match status" value="1"/>
</dbReference>
<keyword evidence="5 12" id="KW-0808">Transferase</keyword>
<name>A0A518EY62_9BACT</name>
<evidence type="ECO:0000256" key="5">
    <source>
        <dbReference type="ARBA" id="ARBA00022679"/>
    </source>
</evidence>
<dbReference type="SUPFAM" id="SSF55874">
    <property type="entry name" value="ATPase domain of HSP90 chaperone/DNA topoisomerase II/histidine kinase"/>
    <property type="match status" value="1"/>
</dbReference>
<dbReference type="EMBL" id="CP036434">
    <property type="protein sequence ID" value="QDV09035.1"/>
    <property type="molecule type" value="Genomic_DNA"/>
</dbReference>
<comment type="subcellular location">
    <subcellularLocation>
        <location evidence="2">Membrane</location>
    </subcellularLocation>
</comment>
<evidence type="ECO:0000256" key="1">
    <source>
        <dbReference type="ARBA" id="ARBA00000085"/>
    </source>
</evidence>
<dbReference type="PROSITE" id="PS50885">
    <property type="entry name" value="HAMP"/>
    <property type="match status" value="1"/>
</dbReference>
<evidence type="ECO:0000313" key="12">
    <source>
        <dbReference type="EMBL" id="QDV09035.1"/>
    </source>
</evidence>
<reference evidence="12 13" key="1">
    <citation type="submission" date="2019-02" db="EMBL/GenBank/DDBJ databases">
        <title>Deep-cultivation of Planctomycetes and their phenomic and genomic characterization uncovers novel biology.</title>
        <authorList>
            <person name="Wiegand S."/>
            <person name="Jogler M."/>
            <person name="Boedeker C."/>
            <person name="Pinto D."/>
            <person name="Vollmers J."/>
            <person name="Rivas-Marin E."/>
            <person name="Kohn T."/>
            <person name="Peeters S.H."/>
            <person name="Heuer A."/>
            <person name="Rast P."/>
            <person name="Oberbeckmann S."/>
            <person name="Bunk B."/>
            <person name="Jeske O."/>
            <person name="Meyerdierks A."/>
            <person name="Storesund J.E."/>
            <person name="Kallscheuer N."/>
            <person name="Luecker S."/>
            <person name="Lage O.M."/>
            <person name="Pohl T."/>
            <person name="Merkel B.J."/>
            <person name="Hornburger P."/>
            <person name="Mueller R.-W."/>
            <person name="Bruemmer F."/>
            <person name="Labrenz M."/>
            <person name="Spormann A.M."/>
            <person name="Op den Camp H."/>
            <person name="Overmann J."/>
            <person name="Amann R."/>
            <person name="Jetten M.S.M."/>
            <person name="Mascher T."/>
            <person name="Medema M.H."/>
            <person name="Devos D.P."/>
            <person name="Kaster A.-K."/>
            <person name="Ovreas L."/>
            <person name="Rohde M."/>
            <person name="Galperin M.Y."/>
            <person name="Jogler C."/>
        </authorList>
    </citation>
    <scope>NUCLEOTIDE SEQUENCE [LARGE SCALE GENOMIC DNA]</scope>
    <source>
        <strain evidence="12 13">Poly30</strain>
    </source>
</reference>
<dbReference type="Proteomes" id="UP000320390">
    <property type="component" value="Chromosome"/>
</dbReference>
<evidence type="ECO:0000256" key="7">
    <source>
        <dbReference type="ARBA" id="ARBA00022777"/>
    </source>
</evidence>
<dbReference type="InterPro" id="IPR005467">
    <property type="entry name" value="His_kinase_dom"/>
</dbReference>
<proteinExistence type="predicted"/>
<dbReference type="InterPro" id="IPR036890">
    <property type="entry name" value="HATPase_C_sf"/>
</dbReference>
<organism evidence="12 13">
    <name type="scientific">Saltatorellus ferox</name>
    <dbReference type="NCBI Taxonomy" id="2528018"/>
    <lineage>
        <taxon>Bacteria</taxon>
        <taxon>Pseudomonadati</taxon>
        <taxon>Planctomycetota</taxon>
        <taxon>Planctomycetia</taxon>
        <taxon>Planctomycetia incertae sedis</taxon>
        <taxon>Saltatorellus</taxon>
    </lineage>
</organism>
<dbReference type="AlphaFoldDB" id="A0A518EY62"/>
<evidence type="ECO:0000256" key="9">
    <source>
        <dbReference type="SAM" id="MobiDB-lite"/>
    </source>
</evidence>
<dbReference type="SMART" id="SM00304">
    <property type="entry name" value="HAMP"/>
    <property type="match status" value="1"/>
</dbReference>
<keyword evidence="7 12" id="KW-0418">Kinase</keyword>
<protein>
    <recommendedName>
        <fullName evidence="3">histidine kinase</fullName>
        <ecNumber evidence="3">2.7.13.3</ecNumber>
    </recommendedName>
</protein>
<dbReference type="CDD" id="cd06225">
    <property type="entry name" value="HAMP"/>
    <property type="match status" value="1"/>
</dbReference>
<dbReference type="RefSeq" id="WP_145202717.1">
    <property type="nucleotide sequence ID" value="NZ_CP036434.1"/>
</dbReference>
<evidence type="ECO:0000313" key="13">
    <source>
        <dbReference type="Proteomes" id="UP000320390"/>
    </source>
</evidence>
<dbReference type="Pfam" id="PF00672">
    <property type="entry name" value="HAMP"/>
    <property type="match status" value="1"/>
</dbReference>
<dbReference type="PANTHER" id="PTHR44936:SF10">
    <property type="entry name" value="SENSOR PROTEIN RSTB"/>
    <property type="match status" value="1"/>
</dbReference>
<dbReference type="InterPro" id="IPR003594">
    <property type="entry name" value="HATPase_dom"/>
</dbReference>
<evidence type="ECO:0000256" key="4">
    <source>
        <dbReference type="ARBA" id="ARBA00022553"/>
    </source>
</evidence>
<dbReference type="GO" id="GO:0005524">
    <property type="term" value="F:ATP binding"/>
    <property type="evidence" value="ECO:0007669"/>
    <property type="project" value="UniProtKB-KW"/>
</dbReference>
<feature type="region of interest" description="Disordered" evidence="9">
    <location>
        <begin position="630"/>
        <end position="660"/>
    </location>
</feature>
<dbReference type="OrthoDB" id="149796at2"/>
<feature type="domain" description="HAMP" evidence="11">
    <location>
        <begin position="306"/>
        <end position="359"/>
    </location>
</feature>
<evidence type="ECO:0000256" key="6">
    <source>
        <dbReference type="ARBA" id="ARBA00022741"/>
    </source>
</evidence>
<dbReference type="Gene3D" id="6.10.340.10">
    <property type="match status" value="1"/>
</dbReference>
<dbReference type="PROSITE" id="PS50109">
    <property type="entry name" value="HIS_KIN"/>
    <property type="match status" value="1"/>
</dbReference>
<sequence>MSLSTKIAAILTALILSLSIVGGFVQNRAFSSLFENIETAEADKDLRRVKNAIRSEVDEVSRIAQTYAVSDPAAEFLQDARSRPGFVQEHLTPRKLQGAAIDLLFFCDLDGRVMASQVIEPKTGEPIDLLEFPRSELSPSHALLSYFAAGSPDVKGIDHSGILSTEKGPLLASSQVVTGEGVKKRGYVIVGRFLRDGLSDRVEQRTEVEFAAWQLDRKAALPPDVAAVFDEVTSSPAPILETSGDGKSLSIYASIDGLRGIPELIIRAKVDRDITAAGKTALLSGAITDATLGLVILLALLYIVNRVVLKPVKALTDHAVRTGLDENFRAKFGMEREDEIGVLASEFDQMMAKLEQARSALVETARTAGMSEIATGILHNVGNVLNSVNISASLVSQRVDGLCIDDLERLSEVLTENKEDLPRFLAEDPRGQHIQPFLSALVVQLAEEQKCIRTEVTSLSDGIDHICELIKSQQSLAKGTKLVEPTDLSERVDEALRITQRVQGVDPELVVVRRYDDLQNIKLDKHKLLEILVNLVQNARQAMYSVSGPRELILEIRAKGEDQVFIAVQDSGIGIEKDDLTRVFNMGFTTREEGHGFGLHSSVNAATEMGGRLYATSEGRGRGARFVLELPMNPPGASSEEREAAERSSVGSGLGSGGAK</sequence>
<dbReference type="SUPFAM" id="SSF158472">
    <property type="entry name" value="HAMP domain-like"/>
    <property type="match status" value="1"/>
</dbReference>
<evidence type="ECO:0000259" key="10">
    <source>
        <dbReference type="PROSITE" id="PS50109"/>
    </source>
</evidence>
<evidence type="ECO:0000256" key="8">
    <source>
        <dbReference type="ARBA" id="ARBA00022840"/>
    </source>
</evidence>
<dbReference type="Gene3D" id="3.30.565.10">
    <property type="entry name" value="Histidine kinase-like ATPase, C-terminal domain"/>
    <property type="match status" value="1"/>
</dbReference>